<gene>
    <name evidence="10" type="ORF">CENDO_04230</name>
</gene>
<accession>A0A4P7QHD2</accession>
<dbReference type="PANTHER" id="PTHR21716">
    <property type="entry name" value="TRANSMEMBRANE PROTEIN"/>
    <property type="match status" value="1"/>
</dbReference>
<proteinExistence type="inferred from homology"/>
<evidence type="ECO:0000256" key="4">
    <source>
        <dbReference type="ARBA" id="ARBA00022475"/>
    </source>
</evidence>
<evidence type="ECO:0000256" key="5">
    <source>
        <dbReference type="ARBA" id="ARBA00022692"/>
    </source>
</evidence>
<evidence type="ECO:0000256" key="6">
    <source>
        <dbReference type="ARBA" id="ARBA00022989"/>
    </source>
</evidence>
<comment type="subcellular location">
    <subcellularLocation>
        <location evidence="1">Cell membrane</location>
        <topology evidence="1">Multi-pass membrane protein</topology>
    </subcellularLocation>
</comment>
<evidence type="ECO:0000313" key="11">
    <source>
        <dbReference type="Proteomes" id="UP000296352"/>
    </source>
</evidence>
<dbReference type="EMBL" id="CP039247">
    <property type="protein sequence ID" value="QCB28137.1"/>
    <property type="molecule type" value="Genomic_DNA"/>
</dbReference>
<feature type="transmembrane region" description="Helical" evidence="9">
    <location>
        <begin position="145"/>
        <end position="167"/>
    </location>
</feature>
<evidence type="ECO:0000256" key="7">
    <source>
        <dbReference type="ARBA" id="ARBA00023136"/>
    </source>
</evidence>
<feature type="transmembrane region" description="Helical" evidence="9">
    <location>
        <begin position="330"/>
        <end position="363"/>
    </location>
</feature>
<dbReference type="GO" id="GO:0055085">
    <property type="term" value="P:transmembrane transport"/>
    <property type="evidence" value="ECO:0007669"/>
    <property type="project" value="TreeGrafter"/>
</dbReference>
<dbReference type="AlphaFoldDB" id="A0A4P7QHD2"/>
<reference evidence="10 11" key="1">
    <citation type="submission" date="2019-04" db="EMBL/GenBank/DDBJ databases">
        <title>Corynebacterium endometrii sp. nov., isolated from the uterus of a cow with endometritis.</title>
        <authorList>
            <person name="Ballas P."/>
            <person name="Ruckert C."/>
            <person name="Wagener K."/>
            <person name="Drillich M."/>
            <person name="Kaempfer P."/>
            <person name="Busse H.-J."/>
            <person name="Ehling-Schulz M."/>
        </authorList>
    </citation>
    <scope>NUCLEOTIDE SEQUENCE [LARGE SCALE GENOMIC DNA]</scope>
    <source>
        <strain evidence="10 11">LMM-1653</strain>
    </source>
</reference>
<feature type="transmembrane region" description="Helical" evidence="9">
    <location>
        <begin position="226"/>
        <end position="251"/>
    </location>
</feature>
<feature type="compositionally biased region" description="Basic and acidic residues" evidence="8">
    <location>
        <begin position="494"/>
        <end position="505"/>
    </location>
</feature>
<evidence type="ECO:0000256" key="9">
    <source>
        <dbReference type="SAM" id="Phobius"/>
    </source>
</evidence>
<dbReference type="Pfam" id="PF01594">
    <property type="entry name" value="AI-2E_transport"/>
    <property type="match status" value="1"/>
</dbReference>
<protein>
    <submittedName>
        <fullName evidence="10">Pheromone autoinducer 2 transporter</fullName>
    </submittedName>
</protein>
<name>A0A4P7QHD2_9CORY</name>
<evidence type="ECO:0000256" key="2">
    <source>
        <dbReference type="ARBA" id="ARBA00009773"/>
    </source>
</evidence>
<keyword evidence="4" id="KW-1003">Cell membrane</keyword>
<feature type="transmembrane region" description="Helical" evidence="9">
    <location>
        <begin position="383"/>
        <end position="416"/>
    </location>
</feature>
<keyword evidence="5 9" id="KW-0812">Transmembrane</keyword>
<dbReference type="GO" id="GO:0005886">
    <property type="term" value="C:plasma membrane"/>
    <property type="evidence" value="ECO:0007669"/>
    <property type="project" value="UniProtKB-SubCell"/>
</dbReference>
<feature type="transmembrane region" description="Helical" evidence="9">
    <location>
        <begin position="80"/>
        <end position="106"/>
    </location>
</feature>
<dbReference type="PANTHER" id="PTHR21716:SF53">
    <property type="entry name" value="PERMEASE PERM-RELATED"/>
    <property type="match status" value="1"/>
</dbReference>
<dbReference type="InterPro" id="IPR002549">
    <property type="entry name" value="AI-2E-like"/>
</dbReference>
<feature type="transmembrane region" description="Helical" evidence="9">
    <location>
        <begin position="113"/>
        <end position="133"/>
    </location>
</feature>
<evidence type="ECO:0000256" key="1">
    <source>
        <dbReference type="ARBA" id="ARBA00004651"/>
    </source>
</evidence>
<evidence type="ECO:0000313" key="10">
    <source>
        <dbReference type="EMBL" id="QCB28137.1"/>
    </source>
</evidence>
<feature type="compositionally biased region" description="Polar residues" evidence="8">
    <location>
        <begin position="483"/>
        <end position="493"/>
    </location>
</feature>
<keyword evidence="11" id="KW-1185">Reference proteome</keyword>
<keyword evidence="7 9" id="KW-0472">Membrane</keyword>
<evidence type="ECO:0000256" key="8">
    <source>
        <dbReference type="SAM" id="MobiDB-lite"/>
    </source>
</evidence>
<keyword evidence="6 9" id="KW-1133">Transmembrane helix</keyword>
<dbReference type="Proteomes" id="UP000296352">
    <property type="component" value="Chromosome"/>
</dbReference>
<feature type="compositionally biased region" description="Polar residues" evidence="8">
    <location>
        <begin position="458"/>
        <end position="469"/>
    </location>
</feature>
<feature type="region of interest" description="Disordered" evidence="8">
    <location>
        <begin position="458"/>
        <end position="506"/>
    </location>
</feature>
<feature type="region of interest" description="Disordered" evidence="8">
    <location>
        <begin position="1"/>
        <end position="56"/>
    </location>
</feature>
<comment type="similarity">
    <text evidence="2">Belongs to the autoinducer-2 exporter (AI-2E) (TC 2.A.86) family.</text>
</comment>
<organism evidence="10 11">
    <name type="scientific">Corynebacterium endometrii</name>
    <dbReference type="NCBI Taxonomy" id="2488819"/>
    <lineage>
        <taxon>Bacteria</taxon>
        <taxon>Bacillati</taxon>
        <taxon>Actinomycetota</taxon>
        <taxon>Actinomycetes</taxon>
        <taxon>Mycobacteriales</taxon>
        <taxon>Corynebacteriaceae</taxon>
        <taxon>Corynebacterium</taxon>
    </lineage>
</organism>
<keyword evidence="3" id="KW-0813">Transport</keyword>
<evidence type="ECO:0000256" key="3">
    <source>
        <dbReference type="ARBA" id="ARBA00022448"/>
    </source>
</evidence>
<sequence length="520" mass="55091">MSSSKDESPSIAKSLAPSAAEPTLGPATEAAREGSSESASEVQAQHADTTVGKKFDDSVDPAELDSISPHPPGEQLDRSVVLSAMATNAALWALRLLVIGAFLYAAGRMLGNFWGGLLPIVLALLICTVLAPISGKLRRVGVPGAIAALLTMLGFFGIITALIAYIAPNFARQSQTLYLQTVEGIQRLQLWAQGPPLNLNPEDIYRYVDEVASLLQRRAGDIAGSVFSGIGTATSLVVTMIIVVVLTFFFLKDGHAFLPWLRRATGRRAGWHLTEALTRAWNTLGGFIRAQAMVSAVDAVLIGLGLVIIGVPLALTLAIITFIAGFIPFVGAIVAGALSVTIALVSLGFSQAIAVLILVLIVQQVESNLLSPWLQSRAMNLHPVVVLISVTVGGTLFNLVGAFLAVPTVATIAVAYRYMQDMLQLQSGEKTVEDIPFATVAGHLVGKYTEEQSAIQRAQIARSEQSPAGSASGGVDSSHSRTPDNLNLDSSPTKLDHPSAREGLKKARAVVEQIFHRRGR</sequence>
<dbReference type="KEGG" id="cee:CENDO_04230"/>